<name>A0AAN8I873_9EURO</name>
<dbReference type="EMBL" id="JAKLMC020000009">
    <property type="protein sequence ID" value="KAK5954186.1"/>
    <property type="molecule type" value="Genomic_DNA"/>
</dbReference>
<comment type="caution">
    <text evidence="3">The sequence shown here is derived from an EMBL/GenBank/DDBJ whole genome shotgun (WGS) entry which is preliminary data.</text>
</comment>
<sequence>MESSPVSSPVKKKKTRTSKRKRRAPSPEIERFNFPYFAHQQLDPKIFPVSVGLPVGRPGWAPAPKEIANSTAIKGEGDVFDPREDPDDEFSFADSKDDVKKSVSLPSTKNPYKRLKTTGGRPAIAKKVTANLDSDDELIVRMKQAKYLKKDIAQRLIDEGRIKYNAKTIGTRWARLKKKLQERNDELLDAELTDWHEGDDDALEQAKKTADKTIAKLMADVEAKRWKIVAENLKVLKPVTNFSQNACKARHDALQDGTAKATPESIKDPDIDTRARIEARKDREARIEQDQKLFRSNVHGNPQQIALVEANWKGNAWTSKKKPYD</sequence>
<evidence type="ECO:0000256" key="1">
    <source>
        <dbReference type="SAM" id="MobiDB-lite"/>
    </source>
</evidence>
<dbReference type="Proteomes" id="UP001316803">
    <property type="component" value="Unassembled WGS sequence"/>
</dbReference>
<feature type="domain" description="DUF7626" evidence="2">
    <location>
        <begin position="131"/>
        <end position="185"/>
    </location>
</feature>
<keyword evidence="4" id="KW-1185">Reference proteome</keyword>
<organism evidence="3 4">
    <name type="scientific">Knufia fluminis</name>
    <dbReference type="NCBI Taxonomy" id="191047"/>
    <lineage>
        <taxon>Eukaryota</taxon>
        <taxon>Fungi</taxon>
        <taxon>Dikarya</taxon>
        <taxon>Ascomycota</taxon>
        <taxon>Pezizomycotina</taxon>
        <taxon>Eurotiomycetes</taxon>
        <taxon>Chaetothyriomycetidae</taxon>
        <taxon>Chaetothyriales</taxon>
        <taxon>Trichomeriaceae</taxon>
        <taxon>Knufia</taxon>
    </lineage>
</organism>
<evidence type="ECO:0000259" key="2">
    <source>
        <dbReference type="Pfam" id="PF24625"/>
    </source>
</evidence>
<dbReference type="AlphaFoldDB" id="A0AAN8I873"/>
<feature type="region of interest" description="Disordered" evidence="1">
    <location>
        <begin position="72"/>
        <end position="96"/>
    </location>
</feature>
<dbReference type="InterPro" id="IPR056043">
    <property type="entry name" value="DUF7626"/>
</dbReference>
<gene>
    <name evidence="3" type="ORF">OHC33_004759</name>
</gene>
<proteinExistence type="predicted"/>
<dbReference type="Pfam" id="PF24625">
    <property type="entry name" value="DUF7626"/>
    <property type="match status" value="1"/>
</dbReference>
<feature type="region of interest" description="Disordered" evidence="1">
    <location>
        <begin position="1"/>
        <end position="30"/>
    </location>
</feature>
<accession>A0AAN8I873</accession>
<reference evidence="3 4" key="1">
    <citation type="submission" date="2022-12" db="EMBL/GenBank/DDBJ databases">
        <title>Genomic features and morphological characterization of a novel Knufia sp. strain isolated from spacecraft assembly facility.</title>
        <authorList>
            <person name="Teixeira M."/>
            <person name="Chander A.M."/>
            <person name="Stajich J.E."/>
            <person name="Venkateswaran K."/>
        </authorList>
    </citation>
    <scope>NUCLEOTIDE SEQUENCE [LARGE SCALE GENOMIC DNA]</scope>
    <source>
        <strain evidence="3 4">FJI-L2-BK-P2</strain>
    </source>
</reference>
<evidence type="ECO:0000313" key="3">
    <source>
        <dbReference type="EMBL" id="KAK5954186.1"/>
    </source>
</evidence>
<evidence type="ECO:0000313" key="4">
    <source>
        <dbReference type="Proteomes" id="UP001316803"/>
    </source>
</evidence>
<protein>
    <recommendedName>
        <fullName evidence="2">DUF7626 domain-containing protein</fullName>
    </recommendedName>
</protein>
<feature type="compositionally biased region" description="Basic residues" evidence="1">
    <location>
        <begin position="10"/>
        <end position="24"/>
    </location>
</feature>